<comment type="caution">
    <text evidence="2">The sequence shown here is derived from an EMBL/GenBank/DDBJ whole genome shotgun (WGS) entry which is preliminary data.</text>
</comment>
<feature type="region of interest" description="Disordered" evidence="1">
    <location>
        <begin position="282"/>
        <end position="414"/>
    </location>
</feature>
<feature type="compositionally biased region" description="Basic and acidic residues" evidence="1">
    <location>
        <begin position="282"/>
        <end position="293"/>
    </location>
</feature>
<dbReference type="EMBL" id="JAZDWU010000003">
    <property type="protein sequence ID" value="KAL0007272.1"/>
    <property type="molecule type" value="Genomic_DNA"/>
</dbReference>
<keyword evidence="3" id="KW-1185">Reference proteome</keyword>
<evidence type="ECO:0000313" key="3">
    <source>
        <dbReference type="Proteomes" id="UP001459277"/>
    </source>
</evidence>
<evidence type="ECO:0000313" key="2">
    <source>
        <dbReference type="EMBL" id="KAL0007272.1"/>
    </source>
</evidence>
<feature type="region of interest" description="Disordered" evidence="1">
    <location>
        <begin position="666"/>
        <end position="704"/>
    </location>
</feature>
<name>A0AAW2DA57_9ROSI</name>
<feature type="region of interest" description="Disordered" evidence="1">
    <location>
        <begin position="500"/>
        <end position="537"/>
    </location>
</feature>
<accession>A0AAW2DA57</accession>
<dbReference type="AlphaFoldDB" id="A0AAW2DA57"/>
<dbReference type="Proteomes" id="UP001459277">
    <property type="component" value="Unassembled WGS sequence"/>
</dbReference>
<evidence type="ECO:0000256" key="1">
    <source>
        <dbReference type="SAM" id="MobiDB-lite"/>
    </source>
</evidence>
<sequence>MGYAHLLNTEASLASFRRTFNIPEDVNVAYCHESEIALHRGPNIAFFPLMAILEGGVRFPVNLLLLSTLRFYGLSPEQLPPNFYRVVSCVNRLSQIYGLQLDHNDINHMYSLCGSKRTNYYLKVRDMRVRLISCLPDSNKNSAGEFVRVSGNWFADDAPCPLSRREVDGRVFTPDIRSVHVRDLNFVLRSEIFVHTDGQLRASHLILGCIPAYRTWQPFSQALLVDSPLLSYIDVRHAHFLPPSLTVGEARDIGPRYTTADDLPPIRDESAERVSRLLRERAHVPVEQGHTESELPQTHIAEGIRTTTPTDEMVTRRTLTVDRFLPGPRQQGQPQQTRARDRSPPPPPARQKKKQRVEDPPPGRQGDASSKTPPRPSGGIVIHEPTGSSQPASRGVAGRASSSRPAPGWQPTFLLRNEPLPATASLRLWAQGEGGRVAHSLASGLMLPADVQFFRDGTEKSIVKRLQWHTVAAAQITHMLGERMNELAEDAEREKALREVAAKTARERSAAAENAERRAQSEEKAKQQAERRVSELEERLSESELKLAQAESLEMAHADEVADLKVTLEACEEKWYNEGFADAENSVEPVVSQARAHGFGEGWLAALRAVGVPGDSPLWISENIPRPTSFNPVQSQAIPADEEDTPSMRELVRAINTHVEDLDLEVSSALNAPGDEEFQQPPTEENQGRDVIGSSPPSPLSPTT</sequence>
<reference evidence="2 3" key="1">
    <citation type="submission" date="2024-01" db="EMBL/GenBank/DDBJ databases">
        <title>A telomere-to-telomere, gap-free genome of sweet tea (Lithocarpus litseifolius).</title>
        <authorList>
            <person name="Zhou J."/>
        </authorList>
    </citation>
    <scope>NUCLEOTIDE SEQUENCE [LARGE SCALE GENOMIC DNA]</scope>
    <source>
        <strain evidence="2">Zhou-2022a</strain>
        <tissue evidence="2">Leaf</tissue>
    </source>
</reference>
<organism evidence="2 3">
    <name type="scientific">Lithocarpus litseifolius</name>
    <dbReference type="NCBI Taxonomy" id="425828"/>
    <lineage>
        <taxon>Eukaryota</taxon>
        <taxon>Viridiplantae</taxon>
        <taxon>Streptophyta</taxon>
        <taxon>Embryophyta</taxon>
        <taxon>Tracheophyta</taxon>
        <taxon>Spermatophyta</taxon>
        <taxon>Magnoliopsida</taxon>
        <taxon>eudicotyledons</taxon>
        <taxon>Gunneridae</taxon>
        <taxon>Pentapetalae</taxon>
        <taxon>rosids</taxon>
        <taxon>fabids</taxon>
        <taxon>Fagales</taxon>
        <taxon>Fagaceae</taxon>
        <taxon>Lithocarpus</taxon>
    </lineage>
</organism>
<feature type="compositionally biased region" description="Low complexity" evidence="1">
    <location>
        <begin position="326"/>
        <end position="336"/>
    </location>
</feature>
<gene>
    <name evidence="2" type="ORF">SO802_008774</name>
</gene>
<feature type="compositionally biased region" description="Low complexity" evidence="1">
    <location>
        <begin position="391"/>
        <end position="407"/>
    </location>
</feature>
<protein>
    <submittedName>
        <fullName evidence="2">Uncharacterized protein</fullName>
    </submittedName>
</protein>
<proteinExistence type="predicted"/>